<reference evidence="1 2" key="1">
    <citation type="journal article" date="2012" name="J. Bacteriol.">
        <title>Complete genome sequence of Pelagibacterium halotolerans B2T.</title>
        <authorList>
            <person name="Huo Y.Y."/>
            <person name="Cheng H."/>
            <person name="Han X.F."/>
            <person name="Jiang X.W."/>
            <person name="Sun C."/>
            <person name="Zhang X.Q."/>
            <person name="Zhu X.F."/>
            <person name="Liu Y.F."/>
            <person name="Li P.F."/>
            <person name="Ni P.X."/>
            <person name="Wu M."/>
        </authorList>
    </citation>
    <scope>NUCLEOTIDE SEQUENCE [LARGE SCALE GENOMIC DNA]</scope>
    <source>
        <strain evidence="2">DSM 22347 / JCM 15775 / CGMCC 1.7692 / B2</strain>
    </source>
</reference>
<protein>
    <submittedName>
        <fullName evidence="1">Uncharacterized protein</fullName>
    </submittedName>
</protein>
<name>G4R8P9_PELHB</name>
<evidence type="ECO:0000313" key="2">
    <source>
        <dbReference type="Proteomes" id="UP000008850"/>
    </source>
</evidence>
<gene>
    <name evidence="1" type="ordered locus">KKY_290</name>
</gene>
<proteinExistence type="predicted"/>
<organism evidence="1 2">
    <name type="scientific">Pelagibacterium halotolerans (strain DSM 22347 / JCM 15775 / CGMCC 1.7692 / B2)</name>
    <dbReference type="NCBI Taxonomy" id="1082931"/>
    <lineage>
        <taxon>Bacteria</taxon>
        <taxon>Pseudomonadati</taxon>
        <taxon>Pseudomonadota</taxon>
        <taxon>Alphaproteobacteria</taxon>
        <taxon>Hyphomicrobiales</taxon>
        <taxon>Devosiaceae</taxon>
        <taxon>Pelagibacterium</taxon>
    </lineage>
</organism>
<accession>G4R8P9</accession>
<dbReference type="KEGG" id="phl:KKY_290"/>
<dbReference type="HOGENOM" id="CLU_3346997_0_0_5"/>
<sequence length="37" mass="4117">MEGLFELSDSPFLFARLIGVNIAPKFSIGVSRWSALF</sequence>
<keyword evidence="2" id="KW-1185">Reference proteome</keyword>
<dbReference type="AlphaFoldDB" id="G4R8P9"/>
<dbReference type="Proteomes" id="UP000008850">
    <property type="component" value="Chromosome"/>
</dbReference>
<dbReference type="STRING" id="1082931.KKY_290"/>
<dbReference type="EMBL" id="CP003075">
    <property type="protein sequence ID" value="AEQ50335.1"/>
    <property type="molecule type" value="Genomic_DNA"/>
</dbReference>
<evidence type="ECO:0000313" key="1">
    <source>
        <dbReference type="EMBL" id="AEQ50335.1"/>
    </source>
</evidence>